<evidence type="ECO:0000313" key="1">
    <source>
        <dbReference type="EMBL" id="PYZ96967.1"/>
    </source>
</evidence>
<dbReference type="EMBL" id="PDOF01000002">
    <property type="protein sequence ID" value="PYZ96967.1"/>
    <property type="molecule type" value="Genomic_DNA"/>
</dbReference>
<reference evidence="1 2" key="1">
    <citation type="submission" date="2017-10" db="EMBL/GenBank/DDBJ databases">
        <title>Bacillus sp. nov., a halophilic bacterium isolated from a Yangshapao Lake.</title>
        <authorList>
            <person name="Wang H."/>
        </authorList>
    </citation>
    <scope>NUCLEOTIDE SEQUENCE [LARGE SCALE GENOMIC DNA]</scope>
    <source>
        <strain evidence="1 2">YSP-3</strain>
    </source>
</reference>
<keyword evidence="2" id="KW-1185">Reference proteome</keyword>
<dbReference type="Gene3D" id="1.10.10.1150">
    <property type="entry name" value="Coenzyme PQQ synthesis protein D (PqqD)"/>
    <property type="match status" value="1"/>
</dbReference>
<dbReference type="Pfam" id="PF05402">
    <property type="entry name" value="PqqD"/>
    <property type="match status" value="1"/>
</dbReference>
<evidence type="ECO:0000313" key="2">
    <source>
        <dbReference type="Proteomes" id="UP000248066"/>
    </source>
</evidence>
<gene>
    <name evidence="1" type="ORF">CR205_14940</name>
</gene>
<accession>A0A2W0H782</accession>
<dbReference type="OrthoDB" id="1495225at2"/>
<organism evidence="1 2">
    <name type="scientific">Alteribacter lacisalsi</name>
    <dbReference type="NCBI Taxonomy" id="2045244"/>
    <lineage>
        <taxon>Bacteria</taxon>
        <taxon>Bacillati</taxon>
        <taxon>Bacillota</taxon>
        <taxon>Bacilli</taxon>
        <taxon>Bacillales</taxon>
        <taxon>Bacillaceae</taxon>
        <taxon>Alteribacter</taxon>
    </lineage>
</organism>
<comment type="caution">
    <text evidence="1">The sequence shown here is derived from an EMBL/GenBank/DDBJ whole genome shotgun (WGS) entry which is preliminary data.</text>
</comment>
<name>A0A2W0H782_9BACI</name>
<dbReference type="Proteomes" id="UP000248066">
    <property type="component" value="Unassembled WGS sequence"/>
</dbReference>
<proteinExistence type="predicted"/>
<dbReference type="RefSeq" id="WP_110520908.1">
    <property type="nucleotide sequence ID" value="NZ_PDOF01000002.1"/>
</dbReference>
<dbReference type="InterPro" id="IPR041881">
    <property type="entry name" value="PqqD_sf"/>
</dbReference>
<dbReference type="NCBIfam" id="NF033536">
    <property type="entry name" value="lasso_PqqD_Bac"/>
    <property type="match status" value="1"/>
</dbReference>
<sequence length="97" mass="10868">MAVKQGITLLHRVAQKPGNIVSDMDGEKVMLSVKNGKYYNLGQMGGVIWDRIEEPVLIGDLVNSLLSEYEVEEDLCREQVTSFLEKLAEEDLITAEN</sequence>
<dbReference type="AlphaFoldDB" id="A0A2W0H782"/>
<protein>
    <submittedName>
        <fullName evidence="1">PqqD family protein</fullName>
    </submittedName>
</protein>
<dbReference type="InterPro" id="IPR008792">
    <property type="entry name" value="PQQD"/>
</dbReference>